<accession>A0A820GG42</accession>
<gene>
    <name evidence="1" type="ORF">JBS370_LOCUS39645</name>
</gene>
<evidence type="ECO:0000313" key="1">
    <source>
        <dbReference type="EMBL" id="CAF4277703.1"/>
    </source>
</evidence>
<dbReference type="PANTHER" id="PTHR15010">
    <property type="entry name" value="ACYLOXYACYL HYDROLASE"/>
    <property type="match status" value="1"/>
</dbReference>
<protein>
    <submittedName>
        <fullName evidence="1">Uncharacterized protein</fullName>
    </submittedName>
</protein>
<name>A0A820GG42_9BILA</name>
<dbReference type="GO" id="GO:0050528">
    <property type="term" value="F:acyloxyacyl hydrolase activity"/>
    <property type="evidence" value="ECO:0007669"/>
    <property type="project" value="InterPro"/>
</dbReference>
<dbReference type="InterPro" id="IPR039676">
    <property type="entry name" value="AOAH"/>
</dbReference>
<sequence length="229" mass="25439">KDCNDFSSAIHPGARIVQGDAIIDHNCNGIYGINSATGRSWEEEFCNETQRMGIAVLGDSISAHFRIPEQWLDANLFSSVAFEHVMFILENELDWPQLSAVTGSTRSFDLDHCNHRDYQNITVNGADSKSILDIAKTLKRNPINDVLLLVIYSLVGNGVCNGHPNTLDDMTTVEEMYSNILNGLTYLDTILPKGSHVLTTGLANGSILYQLLHDRIHPFGRVGIQFTYK</sequence>
<proteinExistence type="predicted"/>
<dbReference type="GO" id="GO:0009104">
    <property type="term" value="P:lipopolysaccharide catabolic process"/>
    <property type="evidence" value="ECO:0007669"/>
    <property type="project" value="TreeGrafter"/>
</dbReference>
<organism evidence="1 2">
    <name type="scientific">Rotaria sordida</name>
    <dbReference type="NCBI Taxonomy" id="392033"/>
    <lineage>
        <taxon>Eukaryota</taxon>
        <taxon>Metazoa</taxon>
        <taxon>Spiralia</taxon>
        <taxon>Gnathifera</taxon>
        <taxon>Rotifera</taxon>
        <taxon>Eurotatoria</taxon>
        <taxon>Bdelloidea</taxon>
        <taxon>Philodinida</taxon>
        <taxon>Philodinidae</taxon>
        <taxon>Rotaria</taxon>
    </lineage>
</organism>
<feature type="non-terminal residue" evidence="1">
    <location>
        <position position="229"/>
    </location>
</feature>
<dbReference type="PANTHER" id="PTHR15010:SF0">
    <property type="entry name" value="ACYLOXYACYL HYDROLASE"/>
    <property type="match status" value="1"/>
</dbReference>
<reference evidence="1" key="1">
    <citation type="submission" date="2021-02" db="EMBL/GenBank/DDBJ databases">
        <authorList>
            <person name="Nowell W R."/>
        </authorList>
    </citation>
    <scope>NUCLEOTIDE SEQUENCE</scope>
</reference>
<dbReference type="Proteomes" id="UP000663836">
    <property type="component" value="Unassembled WGS sequence"/>
</dbReference>
<comment type="caution">
    <text evidence="1">The sequence shown here is derived from an EMBL/GenBank/DDBJ whole genome shotgun (WGS) entry which is preliminary data.</text>
</comment>
<feature type="non-terminal residue" evidence="1">
    <location>
        <position position="1"/>
    </location>
</feature>
<dbReference type="AlphaFoldDB" id="A0A820GG42"/>
<dbReference type="GO" id="GO:0005509">
    <property type="term" value="F:calcium ion binding"/>
    <property type="evidence" value="ECO:0007669"/>
    <property type="project" value="TreeGrafter"/>
</dbReference>
<evidence type="ECO:0000313" key="2">
    <source>
        <dbReference type="Proteomes" id="UP000663836"/>
    </source>
</evidence>
<dbReference type="EMBL" id="CAJOBD010029120">
    <property type="protein sequence ID" value="CAF4277703.1"/>
    <property type="molecule type" value="Genomic_DNA"/>
</dbReference>